<dbReference type="InterPro" id="IPR059101">
    <property type="entry name" value="NFACT-R_2"/>
</dbReference>
<comment type="caution">
    <text evidence="2">The sequence shown here is derived from an EMBL/GenBank/DDBJ whole genome shotgun (WGS) entry which is preliminary data.</text>
</comment>
<evidence type="ECO:0000313" key="3">
    <source>
        <dbReference type="Proteomes" id="UP000229976"/>
    </source>
</evidence>
<dbReference type="Gene3D" id="3.40.50.620">
    <property type="entry name" value="HUPs"/>
    <property type="match status" value="1"/>
</dbReference>
<accession>A0A2G9YUC2</accession>
<dbReference type="PANTHER" id="PTHR11933">
    <property type="entry name" value="TRNA 5-METHYLAMINOMETHYL-2-THIOURIDYLATE -METHYLTRANSFERASE"/>
    <property type="match status" value="1"/>
</dbReference>
<protein>
    <submittedName>
        <fullName evidence="2">tRNA 4-thiouridine(8) synthase ThiI</fullName>
    </submittedName>
</protein>
<proteinExistence type="predicted"/>
<dbReference type="Pfam" id="PF03054">
    <property type="entry name" value="tRNA_Me_trans"/>
    <property type="match status" value="1"/>
</dbReference>
<dbReference type="SUPFAM" id="SSF52402">
    <property type="entry name" value="Adenine nucleotide alpha hydrolases-like"/>
    <property type="match status" value="1"/>
</dbReference>
<evidence type="ECO:0000313" key="2">
    <source>
        <dbReference type="EMBL" id="PIP22827.1"/>
    </source>
</evidence>
<dbReference type="PANTHER" id="PTHR11933:SF6">
    <property type="entry name" value="THIL AANH DOMAIN-CONTAINING PROTEIN"/>
    <property type="match status" value="1"/>
</dbReference>
<dbReference type="AlphaFoldDB" id="A0A2G9YUC2"/>
<organism evidence="2 3">
    <name type="scientific">Candidatus Nealsonbacteria bacterium CG23_combo_of_CG06-09_8_20_14_all_39_17</name>
    <dbReference type="NCBI Taxonomy" id="1974722"/>
    <lineage>
        <taxon>Bacteria</taxon>
        <taxon>Candidatus Nealsoniibacteriota</taxon>
    </lineage>
</organism>
<dbReference type="InterPro" id="IPR014729">
    <property type="entry name" value="Rossmann-like_a/b/a_fold"/>
</dbReference>
<dbReference type="EMBL" id="PCRO01000025">
    <property type="protein sequence ID" value="PIP22827.1"/>
    <property type="molecule type" value="Genomic_DNA"/>
</dbReference>
<dbReference type="Pfam" id="PF18297">
    <property type="entry name" value="NFACT-R_2"/>
    <property type="match status" value="1"/>
</dbReference>
<gene>
    <name evidence="2" type="ORF">COX37_01910</name>
</gene>
<sequence length="327" mass="36846">MEKNEKTKKKNKIRALVLVSGGLDSALAIKILNEQEIETTAIVFKSFFFNEKRAESVAKELNVNFKIVDFSEEYLAMVKNPKRGYGKAMNPCIDCHLLMLKKAKEIMDREGFDFVATGDVLGQRPMSQNIASLNLIEKEAGLAGYLLRPLSAKVLEKTIVEEKGLIDREKLLGISGRSRNVQLALAKKWNIKNYSSPAGGCLLTDKEFGKRLEELVEKEPGCDGNDVELLKLGRHLFQNKIKIIIGRDQEENRKMGKLAQKGDIVLEMENYTGPLALVRNYGEEEEGGLEKAIGKAKELVQFYSTRARAKTDVKFKKTCLRHRHLSV</sequence>
<dbReference type="Proteomes" id="UP000229976">
    <property type="component" value="Unassembled WGS sequence"/>
</dbReference>
<name>A0A2G9YUC2_9BACT</name>
<evidence type="ECO:0000259" key="1">
    <source>
        <dbReference type="Pfam" id="PF18297"/>
    </source>
</evidence>
<reference evidence="2 3" key="1">
    <citation type="submission" date="2017-09" db="EMBL/GenBank/DDBJ databases">
        <title>Depth-based differentiation of microbial function through sediment-hosted aquifers and enrichment of novel symbionts in the deep terrestrial subsurface.</title>
        <authorList>
            <person name="Probst A.J."/>
            <person name="Ladd B."/>
            <person name="Jarett J.K."/>
            <person name="Geller-Mcgrath D.E."/>
            <person name="Sieber C.M."/>
            <person name="Emerson J.B."/>
            <person name="Anantharaman K."/>
            <person name="Thomas B.C."/>
            <person name="Malmstrom R."/>
            <person name="Stieglmeier M."/>
            <person name="Klingl A."/>
            <person name="Woyke T."/>
            <person name="Ryan C.M."/>
            <person name="Banfield J.F."/>
        </authorList>
    </citation>
    <scope>NUCLEOTIDE SEQUENCE [LARGE SCALE GENOMIC DNA]</scope>
    <source>
        <strain evidence="2">CG23_combo_of_CG06-09_8_20_14_all_39_17</strain>
    </source>
</reference>
<feature type="domain" description="NFACT protein RNA binding" evidence="1">
    <location>
        <begin position="233"/>
        <end position="317"/>
    </location>
</feature>